<proteinExistence type="predicted"/>
<gene>
    <name evidence="3" type="ORF">OB69_11955</name>
</gene>
<dbReference type="Pfam" id="PF13562">
    <property type="entry name" value="NTP_transf_4"/>
    <property type="match status" value="1"/>
</dbReference>
<dbReference type="InterPro" id="IPR023917">
    <property type="entry name" value="Bifunctiontional_GlmU_bac-type"/>
</dbReference>
<dbReference type="PANTHER" id="PTHR43584">
    <property type="entry name" value="NUCLEOTIDYL TRANSFERASE"/>
    <property type="match status" value="1"/>
</dbReference>
<dbReference type="OrthoDB" id="9784832at2"/>
<keyword evidence="2" id="KW-0012">Acyltransferase</keyword>
<dbReference type="Gene3D" id="2.160.10.10">
    <property type="entry name" value="Hexapeptide repeat proteins"/>
    <property type="match status" value="1"/>
</dbReference>
<keyword evidence="1 3" id="KW-0808">Transferase</keyword>
<evidence type="ECO:0000256" key="2">
    <source>
        <dbReference type="ARBA" id="ARBA00023315"/>
    </source>
</evidence>
<reference evidence="4" key="1">
    <citation type="submission" date="2014-11" db="EMBL/GenBank/DDBJ databases">
        <title>Genome sequencing of Roseivirga sp. D-25.</title>
        <authorList>
            <person name="Selvaratnam C."/>
            <person name="Thevarajoo S."/>
            <person name="Goh K.M."/>
            <person name="Eee R."/>
            <person name="Chan K.-G."/>
            <person name="Chong C.S."/>
        </authorList>
    </citation>
    <scope>NUCLEOTIDE SEQUENCE [LARGE SCALE GENOMIC DNA]</scope>
    <source>
        <strain evidence="4">D-25</strain>
    </source>
</reference>
<name>A0A0L8AJR5_9BACT</name>
<organism evidence="3 4">
    <name type="scientific">Roseivirga seohaensis subsp. aquiponti</name>
    <dbReference type="NCBI Taxonomy" id="1566026"/>
    <lineage>
        <taxon>Bacteria</taxon>
        <taxon>Pseudomonadati</taxon>
        <taxon>Bacteroidota</taxon>
        <taxon>Cytophagia</taxon>
        <taxon>Cytophagales</taxon>
        <taxon>Roseivirgaceae</taxon>
        <taxon>Roseivirga</taxon>
    </lineage>
</organism>
<dbReference type="GO" id="GO:0016746">
    <property type="term" value="F:acyltransferase activity"/>
    <property type="evidence" value="ECO:0007669"/>
    <property type="project" value="UniProtKB-KW"/>
</dbReference>
<evidence type="ECO:0000313" key="3">
    <source>
        <dbReference type="EMBL" id="KOF02482.1"/>
    </source>
</evidence>
<dbReference type="Proteomes" id="UP000036908">
    <property type="component" value="Unassembled WGS sequence"/>
</dbReference>
<dbReference type="AlphaFoldDB" id="A0A0L8AJR5"/>
<dbReference type="EMBL" id="JSVA01000012">
    <property type="protein sequence ID" value="KOF02482.1"/>
    <property type="molecule type" value="Genomic_DNA"/>
</dbReference>
<protein>
    <submittedName>
        <fullName evidence="3">Glucose-1-phosphate thymidylyltransferase</fullName>
    </submittedName>
</protein>
<dbReference type="InterPro" id="IPR011004">
    <property type="entry name" value="Trimer_LpxA-like_sf"/>
</dbReference>
<accession>A0A0L8AJR5</accession>
<dbReference type="GO" id="GO:0016779">
    <property type="term" value="F:nucleotidyltransferase activity"/>
    <property type="evidence" value="ECO:0007669"/>
    <property type="project" value="UniProtKB-ARBA"/>
</dbReference>
<dbReference type="RefSeq" id="WP_053223968.1">
    <property type="nucleotide sequence ID" value="NZ_JSVA01000012.1"/>
</dbReference>
<evidence type="ECO:0000256" key="1">
    <source>
        <dbReference type="ARBA" id="ARBA00022679"/>
    </source>
</evidence>
<dbReference type="NCBIfam" id="TIGR03991">
    <property type="entry name" value="alt_bact_glmU"/>
    <property type="match status" value="1"/>
</dbReference>
<dbReference type="SUPFAM" id="SSF51161">
    <property type="entry name" value="Trimeric LpxA-like enzymes"/>
    <property type="match status" value="1"/>
</dbReference>
<keyword evidence="4" id="KW-1185">Reference proteome</keyword>
<dbReference type="PATRIC" id="fig|1566026.4.peg.681"/>
<dbReference type="InterPro" id="IPR050065">
    <property type="entry name" value="GlmU-like"/>
</dbReference>
<sequence length="384" mass="42136">MHINLFDPPQIRENLLPFTFTRPVACIRVGILTIGEKWEKYGFHVGFETQDYLGKKFEALPTNVKVNGALCPSKELSEAILALTANTKLVSGDTVLAVSGNGSEEVSYEGTFRMINQPWEIFQFNKEQIEADFSLITKGRTSQPIIDPHTVVYGKENVFLEEGATIRAAIINAENGPVYIGKNAHVHEGAIISGAFALCEGAHVNMGAKIKGDSTVGPHSKVGGEVSNSVIFGFSNKGHDGFLGNSVIGEWCNLGADTNTSNLKNNYAPVKLWNYTSERFVQTGLQFCGLMMGDHAKCGINTMFNTGTVVGVGSNIFGAGFPKNFIPSFSWGGSSGLITFQPRKFYEVAEAVMQRRGMAFDDTEKEIIDRIFEITTQYRTWDKK</sequence>
<comment type="caution">
    <text evidence="3">The sequence shown here is derived from an EMBL/GenBank/DDBJ whole genome shotgun (WGS) entry which is preliminary data.</text>
</comment>
<evidence type="ECO:0000313" key="4">
    <source>
        <dbReference type="Proteomes" id="UP000036908"/>
    </source>
</evidence>